<sequence>MGKLPNLGHLFMTIFLNNFSSFMVLPAITDVTMAALCPGQDECSFAIYLSGFQQAVSPHSPPSYFLPSPRNSNRS</sequence>
<feature type="chain" id="PRO_5043685133" evidence="1">
    <location>
        <begin position="35"/>
        <end position="75"/>
    </location>
</feature>
<feature type="signal peptide" evidence="1">
    <location>
        <begin position="1"/>
        <end position="34"/>
    </location>
</feature>
<keyword evidence="3" id="KW-1185">Reference proteome</keyword>
<gene>
    <name evidence="2" type="ORF">LTRI10_LOCUS3231</name>
</gene>
<evidence type="ECO:0000313" key="2">
    <source>
        <dbReference type="EMBL" id="CAL1355467.1"/>
    </source>
</evidence>
<reference evidence="2 3" key="1">
    <citation type="submission" date="2024-04" db="EMBL/GenBank/DDBJ databases">
        <authorList>
            <person name="Fracassetti M."/>
        </authorList>
    </citation>
    <scope>NUCLEOTIDE SEQUENCE [LARGE SCALE GENOMIC DNA]</scope>
</reference>
<evidence type="ECO:0000256" key="1">
    <source>
        <dbReference type="SAM" id="SignalP"/>
    </source>
</evidence>
<name>A0AAV2CG02_9ROSI</name>
<evidence type="ECO:0000313" key="3">
    <source>
        <dbReference type="Proteomes" id="UP001497516"/>
    </source>
</evidence>
<protein>
    <submittedName>
        <fullName evidence="2">Uncharacterized protein</fullName>
    </submittedName>
</protein>
<keyword evidence="1" id="KW-0732">Signal</keyword>
<organism evidence="2 3">
    <name type="scientific">Linum trigynum</name>
    <dbReference type="NCBI Taxonomy" id="586398"/>
    <lineage>
        <taxon>Eukaryota</taxon>
        <taxon>Viridiplantae</taxon>
        <taxon>Streptophyta</taxon>
        <taxon>Embryophyta</taxon>
        <taxon>Tracheophyta</taxon>
        <taxon>Spermatophyta</taxon>
        <taxon>Magnoliopsida</taxon>
        <taxon>eudicotyledons</taxon>
        <taxon>Gunneridae</taxon>
        <taxon>Pentapetalae</taxon>
        <taxon>rosids</taxon>
        <taxon>fabids</taxon>
        <taxon>Malpighiales</taxon>
        <taxon>Linaceae</taxon>
        <taxon>Linum</taxon>
    </lineage>
</organism>
<dbReference type="Proteomes" id="UP001497516">
    <property type="component" value="Chromosome 1"/>
</dbReference>
<proteinExistence type="predicted"/>
<dbReference type="AlphaFoldDB" id="A0AAV2CG02"/>
<accession>A0AAV2CG02</accession>
<dbReference type="EMBL" id="OZ034813">
    <property type="protein sequence ID" value="CAL1355467.1"/>
    <property type="molecule type" value="Genomic_DNA"/>
</dbReference>